<gene>
    <name evidence="4" type="ORF">MM415A00093_0028</name>
    <name evidence="2" type="ORF">MM415B00143_0036</name>
    <name evidence="1" type="ORF">TM448A00087_0075</name>
    <name evidence="3" type="ORF">TM448B00099_0059</name>
</gene>
<dbReference type="EMBL" id="MT144589">
    <property type="protein sequence ID" value="QJH93583.1"/>
    <property type="molecule type" value="Genomic_DNA"/>
</dbReference>
<accession>A0A6H1Z9K7</accession>
<sequence length="171" mass="18706">MGEKLDARTEFSYEIPEEGVHIAVVQEPKTGTYDCQGGVKGYSFGVKCVIDGGPSDGLWHFENWRSRWPDGKLNTKALSAMYGFLVKLGVKKLGGIDSDEIEQERFVKGFEGIAGKAVGLDIFHSKGKDNKEWSRAKAYYTVAEAKAKMGVAPVANGKKEAPKAEDKGEGW</sequence>
<dbReference type="AlphaFoldDB" id="A0A6H1Z9K7"/>
<evidence type="ECO:0000313" key="1">
    <source>
        <dbReference type="EMBL" id="QJA44142.1"/>
    </source>
</evidence>
<evidence type="ECO:0000313" key="3">
    <source>
        <dbReference type="EMBL" id="QJH93583.1"/>
    </source>
</evidence>
<evidence type="ECO:0000313" key="4">
    <source>
        <dbReference type="EMBL" id="QJI04535.1"/>
    </source>
</evidence>
<protein>
    <submittedName>
        <fullName evidence="1">Uncharacterized protein</fullName>
    </submittedName>
</protein>
<dbReference type="EMBL" id="MT145187">
    <property type="protein sequence ID" value="QJI04535.1"/>
    <property type="molecule type" value="Genomic_DNA"/>
</dbReference>
<organism evidence="1">
    <name type="scientific">viral metagenome</name>
    <dbReference type="NCBI Taxonomy" id="1070528"/>
    <lineage>
        <taxon>unclassified sequences</taxon>
        <taxon>metagenomes</taxon>
        <taxon>organismal metagenomes</taxon>
    </lineage>
</organism>
<dbReference type="EMBL" id="MT143973">
    <property type="protein sequence ID" value="QJA44142.1"/>
    <property type="molecule type" value="Genomic_DNA"/>
</dbReference>
<evidence type="ECO:0000313" key="2">
    <source>
        <dbReference type="EMBL" id="QJA67885.1"/>
    </source>
</evidence>
<dbReference type="EMBL" id="MT141577">
    <property type="protein sequence ID" value="QJA67885.1"/>
    <property type="molecule type" value="Genomic_DNA"/>
</dbReference>
<name>A0A6H1Z9K7_9ZZZZ</name>
<reference evidence="1" key="1">
    <citation type="submission" date="2020-03" db="EMBL/GenBank/DDBJ databases">
        <title>The deep terrestrial virosphere.</title>
        <authorList>
            <person name="Holmfeldt K."/>
            <person name="Nilsson E."/>
            <person name="Simone D."/>
            <person name="Lopez-Fernandez M."/>
            <person name="Wu X."/>
            <person name="de Brujin I."/>
            <person name="Lundin D."/>
            <person name="Andersson A."/>
            <person name="Bertilsson S."/>
            <person name="Dopson M."/>
        </authorList>
    </citation>
    <scope>NUCLEOTIDE SEQUENCE</scope>
    <source>
        <strain evidence="4">MM415A00093</strain>
        <strain evidence="2">MM415B00143</strain>
        <strain evidence="1">TM448A00087</strain>
        <strain evidence="3">TM448B00099</strain>
    </source>
</reference>
<proteinExistence type="predicted"/>